<dbReference type="AlphaFoldDB" id="E6SIV2"/>
<dbReference type="KEGG" id="tmr:Tmar_0833"/>
<dbReference type="GO" id="GO:0003677">
    <property type="term" value="F:DNA binding"/>
    <property type="evidence" value="ECO:0007669"/>
    <property type="project" value="InterPro"/>
</dbReference>
<dbReference type="HOGENOM" id="CLU_2072051_0_0_9"/>
<evidence type="ECO:0000313" key="2">
    <source>
        <dbReference type="EMBL" id="ADU50947.1"/>
    </source>
</evidence>
<dbReference type="InterPro" id="IPR009061">
    <property type="entry name" value="DNA-bd_dom_put_sf"/>
</dbReference>
<dbReference type="SUPFAM" id="SSF46955">
    <property type="entry name" value="Putative DNA-binding domain"/>
    <property type="match status" value="1"/>
</dbReference>
<keyword evidence="3" id="KW-1185">Reference proteome</keyword>
<reference evidence="2 3" key="1">
    <citation type="journal article" date="2010" name="Stand. Genomic Sci.">
        <title>Complete genome sequence of Thermaerobacter marianensis type strain (7p75a).</title>
        <authorList>
            <person name="Han C."/>
            <person name="Gu W."/>
            <person name="Zhang X."/>
            <person name="Lapidus A."/>
            <person name="Nolan M."/>
            <person name="Copeland A."/>
            <person name="Lucas S."/>
            <person name="Del Rio T.G."/>
            <person name="Tice H."/>
            <person name="Cheng J.F."/>
            <person name="Tapia R."/>
            <person name="Goodwin L."/>
            <person name="Pitluck S."/>
            <person name="Pagani I."/>
            <person name="Ivanova N."/>
            <person name="Mavromatis K."/>
            <person name="Mikhailova N."/>
            <person name="Pati A."/>
            <person name="Chen A."/>
            <person name="Palaniappan K."/>
            <person name="Land M."/>
            <person name="Hauser L."/>
            <person name="Chang Y.J."/>
            <person name="Jeffries C.D."/>
            <person name="Schneider S."/>
            <person name="Rohde M."/>
            <person name="Goker M."/>
            <person name="Pukall R."/>
            <person name="Woyke T."/>
            <person name="Bristow J."/>
            <person name="Eisen J.A."/>
            <person name="Markowitz V."/>
            <person name="Hugenholtz P."/>
            <person name="Kyrpides N.C."/>
            <person name="Klenk H.P."/>
            <person name="Detter J.C."/>
        </authorList>
    </citation>
    <scope>NUCLEOTIDE SEQUENCE [LARGE SCALE GENOMIC DNA]</scope>
    <source>
        <strain evidence="3">ATCC 700841 / DSM 12885 / JCM 10246 / 7p75a</strain>
    </source>
</reference>
<sequence length="118" mass="13457">MTLTLTPEEVAALEREKERLSPSEVPVTCRVVERVLRQAQKRLLTPREVADMFGVSERAVRKWCEQGKIVAFQPGGRGGEWRIPADQFAATPEQVRAFRRVTEEIVAKYGGEIDDFER</sequence>
<dbReference type="NCBIfam" id="TIGR01764">
    <property type="entry name" value="excise"/>
    <property type="match status" value="1"/>
</dbReference>
<gene>
    <name evidence="2" type="ordered locus">Tmar_0833</name>
</gene>
<reference evidence="3" key="2">
    <citation type="journal article" date="2010" name="Stand. Genomic Sci.">
        <title>Complete genome sequence of Thermaerobacter marianensis type strain (7p75aT).</title>
        <authorList>
            <person name="Han C."/>
            <person name="Gu W."/>
            <person name="Zhang X."/>
            <person name="Lapidus A."/>
            <person name="Nolan M."/>
            <person name="Copeland A."/>
            <person name="Lucas S."/>
            <person name="Glavina Del Rio T."/>
            <person name="Tice H."/>
            <person name="Cheng J."/>
            <person name="Tapia R."/>
            <person name="Goodwin L."/>
            <person name="Pitluck S."/>
            <person name="Pagani I."/>
            <person name="Ivanova N."/>
            <person name="Mavromatis K."/>
            <person name="Mikhailova N."/>
            <person name="Pati A."/>
            <person name="Chen A."/>
            <person name="Palaniappan K."/>
            <person name="Land M."/>
            <person name="Hauser L."/>
            <person name="Chang Y."/>
            <person name="Jeffries C."/>
            <person name="Schneider S."/>
            <person name="Rohde M."/>
            <person name="Goker M."/>
            <person name="Pukall R."/>
            <person name="Woyke T."/>
            <person name="Bristow J."/>
            <person name="Eisen J."/>
            <person name="Markowitz V."/>
            <person name="Hugenholtz P."/>
            <person name="Kyrpides N."/>
            <person name="Klenk H."/>
            <person name="Detter J."/>
        </authorList>
    </citation>
    <scope>NUCLEOTIDE SEQUENCE [LARGE SCALE GENOMIC DNA]</scope>
    <source>
        <strain evidence="3">ATCC 700841 / DSM 12885 / JCM 10246 / 7p75a</strain>
    </source>
</reference>
<proteinExistence type="predicted"/>
<accession>E6SIV2</accession>
<dbReference type="InterPro" id="IPR010093">
    <property type="entry name" value="SinI_DNA-bd"/>
</dbReference>
<name>E6SIV2_THEM7</name>
<dbReference type="InterPro" id="IPR036388">
    <property type="entry name" value="WH-like_DNA-bd_sf"/>
</dbReference>
<dbReference type="Gene3D" id="1.10.10.10">
    <property type="entry name" value="Winged helix-like DNA-binding domain superfamily/Winged helix DNA-binding domain"/>
    <property type="match status" value="1"/>
</dbReference>
<feature type="domain" description="Helix-turn-helix" evidence="1">
    <location>
        <begin position="43"/>
        <end position="89"/>
    </location>
</feature>
<dbReference type="EMBL" id="CP002344">
    <property type="protein sequence ID" value="ADU50947.1"/>
    <property type="molecule type" value="Genomic_DNA"/>
</dbReference>
<evidence type="ECO:0000313" key="3">
    <source>
        <dbReference type="Proteomes" id="UP000008915"/>
    </source>
</evidence>
<dbReference type="RefSeq" id="WP_013495252.1">
    <property type="nucleotide sequence ID" value="NC_014831.1"/>
</dbReference>
<dbReference type="OrthoDB" id="2426620at2"/>
<protein>
    <submittedName>
        <fullName evidence="2">DNA binding domain protein, excisionase family</fullName>
    </submittedName>
</protein>
<dbReference type="Proteomes" id="UP000008915">
    <property type="component" value="Chromosome"/>
</dbReference>
<organism evidence="2 3">
    <name type="scientific">Thermaerobacter marianensis (strain ATCC 700841 / DSM 12885 / JCM 10246 / 7p75a)</name>
    <dbReference type="NCBI Taxonomy" id="644966"/>
    <lineage>
        <taxon>Bacteria</taxon>
        <taxon>Bacillati</taxon>
        <taxon>Bacillota</taxon>
        <taxon>Clostridia</taxon>
        <taxon>Eubacteriales</taxon>
        <taxon>Clostridiales Family XVII. Incertae Sedis</taxon>
        <taxon>Thermaerobacter</taxon>
    </lineage>
</organism>
<evidence type="ECO:0000259" key="1">
    <source>
        <dbReference type="Pfam" id="PF12728"/>
    </source>
</evidence>
<dbReference type="eggNOG" id="COG4220">
    <property type="taxonomic scope" value="Bacteria"/>
</dbReference>
<dbReference type="InterPro" id="IPR041657">
    <property type="entry name" value="HTH_17"/>
</dbReference>
<dbReference type="Pfam" id="PF12728">
    <property type="entry name" value="HTH_17"/>
    <property type="match status" value="1"/>
</dbReference>